<feature type="transmembrane region" description="Helical" evidence="1">
    <location>
        <begin position="130"/>
        <end position="148"/>
    </location>
</feature>
<feature type="transmembrane region" description="Helical" evidence="1">
    <location>
        <begin position="304"/>
        <end position="332"/>
    </location>
</feature>
<name>A0A7C4H9F3_STAMA</name>
<feature type="transmembrane region" description="Helical" evidence="1">
    <location>
        <begin position="89"/>
        <end position="109"/>
    </location>
</feature>
<keyword evidence="1" id="KW-0812">Transmembrane</keyword>
<feature type="transmembrane region" description="Helical" evidence="1">
    <location>
        <begin position="261"/>
        <end position="278"/>
    </location>
</feature>
<accession>A0A7C4H9F3</accession>
<dbReference type="EMBL" id="DTBJ01000033">
    <property type="protein sequence ID" value="HGM58825.1"/>
    <property type="molecule type" value="Genomic_DNA"/>
</dbReference>
<feature type="transmembrane region" description="Helical" evidence="1">
    <location>
        <begin position="352"/>
        <end position="374"/>
    </location>
</feature>
<organism evidence="2">
    <name type="scientific">Staphylothermus marinus</name>
    <dbReference type="NCBI Taxonomy" id="2280"/>
    <lineage>
        <taxon>Archaea</taxon>
        <taxon>Thermoproteota</taxon>
        <taxon>Thermoprotei</taxon>
        <taxon>Desulfurococcales</taxon>
        <taxon>Desulfurococcaceae</taxon>
        <taxon>Staphylothermus</taxon>
    </lineage>
</organism>
<feature type="transmembrane region" description="Helical" evidence="1">
    <location>
        <begin position="198"/>
        <end position="220"/>
    </location>
</feature>
<keyword evidence="1" id="KW-1133">Transmembrane helix</keyword>
<dbReference type="SUPFAM" id="SSF52833">
    <property type="entry name" value="Thioredoxin-like"/>
    <property type="match status" value="1"/>
</dbReference>
<evidence type="ECO:0000313" key="2">
    <source>
        <dbReference type="EMBL" id="HGM58825.1"/>
    </source>
</evidence>
<evidence type="ECO:0000256" key="1">
    <source>
        <dbReference type="SAM" id="Phobius"/>
    </source>
</evidence>
<proteinExistence type="predicted"/>
<reference evidence="2" key="1">
    <citation type="journal article" date="2020" name="mSystems">
        <title>Genome- and Community-Level Interaction Insights into Carbon Utilization and Element Cycling Functions of Hydrothermarchaeota in Hydrothermal Sediment.</title>
        <authorList>
            <person name="Zhou Z."/>
            <person name="Liu Y."/>
            <person name="Xu W."/>
            <person name="Pan J."/>
            <person name="Luo Z.H."/>
            <person name="Li M."/>
        </authorList>
    </citation>
    <scope>NUCLEOTIDE SEQUENCE [LARGE SCALE GENOMIC DNA]</scope>
    <source>
        <strain evidence="2">SpSt-642</strain>
    </source>
</reference>
<dbReference type="AlphaFoldDB" id="A0A7C4H9F3"/>
<gene>
    <name evidence="2" type="ORF">ENU14_04495</name>
</gene>
<protein>
    <recommendedName>
        <fullName evidence="3">Glutaredoxin domain-containing protein</fullName>
    </recommendedName>
</protein>
<keyword evidence="1" id="KW-0472">Membrane</keyword>
<dbReference type="Gene3D" id="3.40.30.10">
    <property type="entry name" value="Glutaredoxin"/>
    <property type="match status" value="1"/>
</dbReference>
<evidence type="ECO:0008006" key="3">
    <source>
        <dbReference type="Google" id="ProtNLM"/>
    </source>
</evidence>
<feature type="transmembrane region" description="Helical" evidence="1">
    <location>
        <begin position="386"/>
        <end position="407"/>
    </location>
</feature>
<sequence>MYSSLPKYFLITMLIIATITCIQTSSGLNQTEESPVFYFYIYGSYGCPHCRSMKDFLVENYGEQHVYFCSIDSEGENRTRFIELVEKGFINAVPTVFIIYNYTVSAVIIGEYKDRGFLNSFLKTNYDNKVPVYTLTANGVILYRYMVIKTSHQSFILKYLYWDKYLGNLDRENVYVDFELKPPEISFTNILLATLPALIIYGLLDSINPCVLIMYFTLVASAVSRRESIKPAVLFIAIIYTGYLLYALGLLFLATLIPGKILIGLAFIMGIYTIIRAGREKTPSFKCKWCEKISFINRFMGNKYIFVTILGLLSVIVLLPCTSGPLSGYIGLLRNYVDTLDTETLLTTIPIFLLYNILFILPLLVILILVYYMGKEKRLAQWFKENGAAVEFLIGVVLAMFSLILLLS</sequence>
<dbReference type="InterPro" id="IPR036249">
    <property type="entry name" value="Thioredoxin-like_sf"/>
</dbReference>
<comment type="caution">
    <text evidence="2">The sequence shown here is derived from an EMBL/GenBank/DDBJ whole genome shotgun (WGS) entry which is preliminary data.</text>
</comment>
<feature type="transmembrane region" description="Helical" evidence="1">
    <location>
        <begin position="232"/>
        <end position="255"/>
    </location>
</feature>